<protein>
    <submittedName>
        <fullName evidence="1">Uncharacterized protein</fullName>
    </submittedName>
</protein>
<evidence type="ECO:0000313" key="2">
    <source>
        <dbReference type="Proteomes" id="UP001480955"/>
    </source>
</evidence>
<gene>
    <name evidence="1" type="ORF">ABS772_08780</name>
</gene>
<dbReference type="RefSeq" id="WP_350393813.1">
    <property type="nucleotide sequence ID" value="NZ_JBELQE010000051.1"/>
</dbReference>
<dbReference type="Proteomes" id="UP001480955">
    <property type="component" value="Unassembled WGS sequence"/>
</dbReference>
<dbReference type="EMBL" id="JBELQE010000051">
    <property type="protein sequence ID" value="MER2250006.1"/>
    <property type="molecule type" value="Genomic_DNA"/>
</dbReference>
<reference evidence="1 2" key="1">
    <citation type="submission" date="2024-06" db="EMBL/GenBank/DDBJ databases">
        <authorList>
            <person name="Campbell A.G."/>
        </authorList>
    </citation>
    <scope>NUCLEOTIDE SEQUENCE [LARGE SCALE GENOMIC DNA]</scope>
    <source>
        <strain evidence="1 2">EM12</strain>
    </source>
</reference>
<evidence type="ECO:0000313" key="1">
    <source>
        <dbReference type="EMBL" id="MER2250006.1"/>
    </source>
</evidence>
<keyword evidence="2" id="KW-1185">Reference proteome</keyword>
<name>A0ABV1QKR1_9HYPH</name>
<proteinExistence type="predicted"/>
<organism evidence="1 2">
    <name type="scientific">Methylorubrum podarium</name>
    <dbReference type="NCBI Taxonomy" id="200476"/>
    <lineage>
        <taxon>Bacteria</taxon>
        <taxon>Pseudomonadati</taxon>
        <taxon>Pseudomonadota</taxon>
        <taxon>Alphaproteobacteria</taxon>
        <taxon>Hyphomicrobiales</taxon>
        <taxon>Methylobacteriaceae</taxon>
        <taxon>Methylorubrum</taxon>
    </lineage>
</organism>
<comment type="caution">
    <text evidence="1">The sequence shown here is derived from an EMBL/GenBank/DDBJ whole genome shotgun (WGS) entry which is preliminary data.</text>
</comment>
<accession>A0ABV1QKR1</accession>
<sequence length="69" mass="7730">MSATENERRRCAVMTASARSVGPVTAALRAMRADTPEIREIQALRDAIAERIERDIELLDRLDAGEFRS</sequence>